<dbReference type="Pfam" id="PF04984">
    <property type="entry name" value="Phage_sheath_1"/>
    <property type="match status" value="1"/>
</dbReference>
<protein>
    <recommendedName>
        <fullName evidence="3">Tail sheath protein subtilisin-like domain-containing protein</fullName>
    </recommendedName>
</protein>
<sequence>NTQVNASDGTVSVSDSPDTGLTGTWLADADSTTVSGTSTLADIELRIGDVVGFSSGNANSGIVTSIVSNTEITLAQATGGLETIGLGGATAITGPASLSRKKRSAFKEPSGTATNPHMLGSLSVGAGGTIITGTDTNFTRQVHVGDILTFKDDTTKQNNRRRVTAIGNSTSLTVATKLDFAVTTAAAYGGTWSREWEYASNFGSEPLTSVHAYNVTGSKDVGDEIHVVIVDEDGDILGAKDVRGGNNPEKQVIEKYEAVSVASGATGTTGEILYYKEAINDKSDYVRWTDHDAMGDAPLDAGSNKITYDWGAALDTGNTSAYFSGAFSDTGSNGIMTASFSSGVDGYSDSASDEITAYSYFKDPAKIDVSLLISGEASNTLCTYLINEIAETRKDCVVFISPEEADVVNTEGNEVTNAIARRNAMPSTSYAVMDGSYKYMFDRYNSVYRWVPMNGDVAGICAQADNVNPYVSPAGFTRGNIKGAEFIAYVPNNAERDDLYLNGINPIASFPGKGKVLFGDKTLLARPSSFDRI</sequence>
<organism evidence="4">
    <name type="scientific">marine metagenome</name>
    <dbReference type="NCBI Taxonomy" id="408172"/>
    <lineage>
        <taxon>unclassified sequences</taxon>
        <taxon>metagenomes</taxon>
        <taxon>ecological metagenomes</taxon>
    </lineage>
</organism>
<proteinExistence type="inferred from homology"/>
<name>A0A382F9S8_9ZZZZ</name>
<dbReference type="Gene3D" id="3.40.50.11780">
    <property type="match status" value="1"/>
</dbReference>
<feature type="domain" description="Tail sheath protein subtilisin-like" evidence="3">
    <location>
        <begin position="379"/>
        <end position="523"/>
    </location>
</feature>
<evidence type="ECO:0000259" key="3">
    <source>
        <dbReference type="Pfam" id="PF04984"/>
    </source>
</evidence>
<feature type="non-terminal residue" evidence="4">
    <location>
        <position position="1"/>
    </location>
</feature>
<feature type="region of interest" description="Disordered" evidence="2">
    <location>
        <begin position="99"/>
        <end position="119"/>
    </location>
</feature>
<feature type="non-terminal residue" evidence="4">
    <location>
        <position position="533"/>
    </location>
</feature>
<evidence type="ECO:0000313" key="4">
    <source>
        <dbReference type="EMBL" id="SVB59382.1"/>
    </source>
</evidence>
<evidence type="ECO:0000256" key="2">
    <source>
        <dbReference type="SAM" id="MobiDB-lite"/>
    </source>
</evidence>
<evidence type="ECO:0000256" key="1">
    <source>
        <dbReference type="ARBA" id="ARBA00008005"/>
    </source>
</evidence>
<dbReference type="EMBL" id="UINC01048625">
    <property type="protein sequence ID" value="SVB59382.1"/>
    <property type="molecule type" value="Genomic_DNA"/>
</dbReference>
<gene>
    <name evidence="4" type="ORF">METZ01_LOCUS212236</name>
</gene>
<accession>A0A382F9S8</accession>
<comment type="similarity">
    <text evidence="1">Belongs to the myoviridae tail sheath protein family.</text>
</comment>
<reference evidence="4" key="1">
    <citation type="submission" date="2018-05" db="EMBL/GenBank/DDBJ databases">
        <authorList>
            <person name="Lanie J.A."/>
            <person name="Ng W.-L."/>
            <person name="Kazmierczak K.M."/>
            <person name="Andrzejewski T.M."/>
            <person name="Davidsen T.M."/>
            <person name="Wayne K.J."/>
            <person name="Tettelin H."/>
            <person name="Glass J.I."/>
            <person name="Rusch D."/>
            <person name="Podicherti R."/>
            <person name="Tsui H.-C.T."/>
            <person name="Winkler M.E."/>
        </authorList>
    </citation>
    <scope>NUCLEOTIDE SEQUENCE</scope>
</reference>
<dbReference type="AlphaFoldDB" id="A0A382F9S8"/>
<dbReference type="InterPro" id="IPR035089">
    <property type="entry name" value="Phage_sheath_subtilisin"/>
</dbReference>